<organism evidence="1 2">
    <name type="scientific">Callithrix jacchus</name>
    <name type="common">White-tufted-ear marmoset</name>
    <name type="synonym">Simia Jacchus</name>
    <dbReference type="NCBI Taxonomy" id="9483"/>
    <lineage>
        <taxon>Eukaryota</taxon>
        <taxon>Metazoa</taxon>
        <taxon>Chordata</taxon>
        <taxon>Craniata</taxon>
        <taxon>Vertebrata</taxon>
        <taxon>Euteleostomi</taxon>
        <taxon>Mammalia</taxon>
        <taxon>Eutheria</taxon>
        <taxon>Euarchontoglires</taxon>
        <taxon>Primates</taxon>
        <taxon>Haplorrhini</taxon>
        <taxon>Platyrrhini</taxon>
        <taxon>Cebidae</taxon>
        <taxon>Callitrichinae</taxon>
        <taxon>Callithrix</taxon>
        <taxon>Callithrix</taxon>
    </lineage>
</organism>
<sequence length="109" mass="12913">MMNKQFLVYITCKMLARHQNTEREDIIYAHKISYLEEMKSYSVAQAGVPWHDIGSLQPPPPRFKQFSCFSLLSRRDDRYMVPHPANFCIFSRDGISPCWPDWSRTPDVW</sequence>
<accession>A0A8I3WCL5</accession>
<keyword evidence="2" id="KW-1185">Reference proteome</keyword>
<evidence type="ECO:0000313" key="1">
    <source>
        <dbReference type="Ensembl" id="ENSCJAP00000081160.1"/>
    </source>
</evidence>
<dbReference type="GeneTree" id="ENSGT00940000161627"/>
<dbReference type="Proteomes" id="UP000008225">
    <property type="component" value="Chromosome 10"/>
</dbReference>
<name>A0A8I3WCL5_CALJA</name>
<reference evidence="1 2" key="1">
    <citation type="submission" date="2009-03" db="EMBL/GenBank/DDBJ databases">
        <authorList>
            <person name="Warren W."/>
            <person name="Ye L."/>
            <person name="Minx P."/>
            <person name="Worley K."/>
            <person name="Gibbs R."/>
            <person name="Wilson R.K."/>
        </authorList>
    </citation>
    <scope>NUCLEOTIDE SEQUENCE [LARGE SCALE GENOMIC DNA]</scope>
</reference>
<protein>
    <submittedName>
        <fullName evidence="1">Uncharacterized protein</fullName>
    </submittedName>
</protein>
<reference evidence="1" key="3">
    <citation type="submission" date="2025-09" db="UniProtKB">
        <authorList>
            <consortium name="Ensembl"/>
        </authorList>
    </citation>
    <scope>IDENTIFICATION</scope>
</reference>
<proteinExistence type="predicted"/>
<dbReference type="PANTHER" id="PTHR46254:SF6">
    <property type="entry name" value="HIGH MOBILITY GROUP AT-HOOK 2"/>
    <property type="match status" value="1"/>
</dbReference>
<evidence type="ECO:0000313" key="2">
    <source>
        <dbReference type="Proteomes" id="UP000008225"/>
    </source>
</evidence>
<dbReference type="AlphaFoldDB" id="A0A8I3WCL5"/>
<dbReference type="Ensembl" id="ENSCJAT00000140033.1">
    <property type="protein sequence ID" value="ENSCJAP00000081160.1"/>
    <property type="gene ID" value="ENSCJAG00000086103.1"/>
</dbReference>
<dbReference type="PANTHER" id="PTHR46254">
    <property type="entry name" value="PROTEIN GVQW1-RELATED"/>
    <property type="match status" value="1"/>
</dbReference>
<reference evidence="1" key="2">
    <citation type="submission" date="2025-08" db="UniProtKB">
        <authorList>
            <consortium name="Ensembl"/>
        </authorList>
    </citation>
    <scope>IDENTIFICATION</scope>
</reference>